<dbReference type="AlphaFoldDB" id="A0A6A4L8E2"/>
<proteinExistence type="predicted"/>
<evidence type="ECO:0000313" key="2">
    <source>
        <dbReference type="Proteomes" id="UP000428333"/>
    </source>
</evidence>
<name>A0A6A4L8E2_9ERIC</name>
<organism evidence="1 2">
    <name type="scientific">Rhododendron williamsianum</name>
    <dbReference type="NCBI Taxonomy" id="262921"/>
    <lineage>
        <taxon>Eukaryota</taxon>
        <taxon>Viridiplantae</taxon>
        <taxon>Streptophyta</taxon>
        <taxon>Embryophyta</taxon>
        <taxon>Tracheophyta</taxon>
        <taxon>Spermatophyta</taxon>
        <taxon>Magnoliopsida</taxon>
        <taxon>eudicotyledons</taxon>
        <taxon>Gunneridae</taxon>
        <taxon>Pentapetalae</taxon>
        <taxon>asterids</taxon>
        <taxon>Ericales</taxon>
        <taxon>Ericaceae</taxon>
        <taxon>Ericoideae</taxon>
        <taxon>Rhodoreae</taxon>
        <taxon>Rhododendron</taxon>
    </lineage>
</organism>
<keyword evidence="2" id="KW-1185">Reference proteome</keyword>
<gene>
    <name evidence="1" type="ORF">C3L33_15427</name>
</gene>
<protein>
    <submittedName>
        <fullName evidence="1">Uncharacterized protein</fullName>
    </submittedName>
</protein>
<dbReference type="Proteomes" id="UP000428333">
    <property type="component" value="Linkage Group LG09"/>
</dbReference>
<sequence length="110" mass="12506">MRVEKWRPYLKMADLIREQAKLVLEALKSLGKQGFIAASRIESDNYGFCGDLLCKDKGVVLIGFCGVDYSCKRWCLGNCCLLSYSNLDSNWLSWISSHLVSKLAICTFLW</sequence>
<reference evidence="1 2" key="1">
    <citation type="journal article" date="2019" name="Genome Biol. Evol.">
        <title>The Rhododendron genome and chromosomal organization provide insight into shared whole-genome duplications across the heath family (Ericaceae).</title>
        <authorList>
            <person name="Soza V.L."/>
            <person name="Lindsley D."/>
            <person name="Waalkes A."/>
            <person name="Ramage E."/>
            <person name="Patwardhan R.P."/>
            <person name="Burton J.N."/>
            <person name="Adey A."/>
            <person name="Kumar A."/>
            <person name="Qiu R."/>
            <person name="Shendure J."/>
            <person name="Hall B."/>
        </authorList>
    </citation>
    <scope>NUCLEOTIDE SEQUENCE [LARGE SCALE GENOMIC DNA]</scope>
    <source>
        <strain evidence="1">RSF 1966-606</strain>
    </source>
</reference>
<dbReference type="OrthoDB" id="10538008at2759"/>
<evidence type="ECO:0000313" key="1">
    <source>
        <dbReference type="EMBL" id="KAE9452674.1"/>
    </source>
</evidence>
<comment type="caution">
    <text evidence="1">The sequence shown here is derived from an EMBL/GenBank/DDBJ whole genome shotgun (WGS) entry which is preliminary data.</text>
</comment>
<dbReference type="EMBL" id="QEFC01002361">
    <property type="protein sequence ID" value="KAE9452674.1"/>
    <property type="molecule type" value="Genomic_DNA"/>
</dbReference>
<accession>A0A6A4L8E2</accession>
<feature type="non-terminal residue" evidence="1">
    <location>
        <position position="1"/>
    </location>
</feature>